<evidence type="ECO:0000313" key="1">
    <source>
        <dbReference type="EMBL" id="PZG15156.1"/>
    </source>
</evidence>
<gene>
    <name evidence="1" type="ORF">C1I95_20160</name>
</gene>
<evidence type="ECO:0000313" key="2">
    <source>
        <dbReference type="Proteomes" id="UP000248924"/>
    </source>
</evidence>
<proteinExistence type="predicted"/>
<dbReference type="Proteomes" id="UP000248924">
    <property type="component" value="Unassembled WGS sequence"/>
</dbReference>
<protein>
    <submittedName>
        <fullName evidence="1">Uncharacterized protein</fullName>
    </submittedName>
</protein>
<name>A0A2W2DT96_9ACTN</name>
<keyword evidence="2" id="KW-1185">Reference proteome</keyword>
<accession>A0A2W2DT96</accession>
<dbReference type="EMBL" id="POTY01000132">
    <property type="protein sequence ID" value="PZG15156.1"/>
    <property type="molecule type" value="Genomic_DNA"/>
</dbReference>
<organism evidence="1 2">
    <name type="scientific">Micromonospora craterilacus</name>
    <dbReference type="NCBI Taxonomy" id="1655439"/>
    <lineage>
        <taxon>Bacteria</taxon>
        <taxon>Bacillati</taxon>
        <taxon>Actinomycetota</taxon>
        <taxon>Actinomycetes</taxon>
        <taxon>Micromonosporales</taxon>
        <taxon>Micromonosporaceae</taxon>
        <taxon>Micromonospora</taxon>
    </lineage>
</organism>
<reference evidence="1 2" key="1">
    <citation type="submission" date="2018-01" db="EMBL/GenBank/DDBJ databases">
        <title>Draft genome sequence of Jishengella sp. NA12.</title>
        <authorList>
            <person name="Sahin N."/>
            <person name="Ay H."/>
            <person name="Saygin H."/>
        </authorList>
    </citation>
    <scope>NUCLEOTIDE SEQUENCE [LARGE SCALE GENOMIC DNA]</scope>
    <source>
        <strain evidence="1 2">NA12</strain>
    </source>
</reference>
<sequence length="70" mass="7912">MREGYRQEELPVDKDKFGIKLFYHFLYADCLGGDRVYEQAFGRSEVDHALATGTEIGGACRVRGEGRLNV</sequence>
<dbReference type="AlphaFoldDB" id="A0A2W2DT96"/>
<comment type="caution">
    <text evidence="1">The sequence shown here is derived from an EMBL/GenBank/DDBJ whole genome shotgun (WGS) entry which is preliminary data.</text>
</comment>